<feature type="compositionally biased region" description="Basic and acidic residues" evidence="1">
    <location>
        <begin position="66"/>
        <end position="81"/>
    </location>
</feature>
<feature type="region of interest" description="Disordered" evidence="1">
    <location>
        <begin position="34"/>
        <end position="81"/>
    </location>
</feature>
<dbReference type="AlphaFoldDB" id="A0A1M6JRD8"/>
<keyword evidence="3" id="KW-1185">Reference proteome</keyword>
<evidence type="ECO:0000313" key="3">
    <source>
        <dbReference type="Proteomes" id="UP000183952"/>
    </source>
</evidence>
<feature type="compositionally biased region" description="Acidic residues" evidence="1">
    <location>
        <begin position="37"/>
        <end position="46"/>
    </location>
</feature>
<name>A0A1M6JRD8_9CLOT</name>
<dbReference type="STRING" id="1121331.SAMN02745248_00294"/>
<sequence length="81" mass="9678">MERNTNSERNDDKADMIEVVETLEEKIKTDLKIVPEENNENEELDDMGGNLEDMGPEYFEDELGDEVEKEREKRYFDKKFE</sequence>
<feature type="compositionally biased region" description="Acidic residues" evidence="1">
    <location>
        <begin position="54"/>
        <end position="65"/>
    </location>
</feature>
<organism evidence="2 3">
    <name type="scientific">Hathewaya proteolytica DSM 3090</name>
    <dbReference type="NCBI Taxonomy" id="1121331"/>
    <lineage>
        <taxon>Bacteria</taxon>
        <taxon>Bacillati</taxon>
        <taxon>Bacillota</taxon>
        <taxon>Clostridia</taxon>
        <taxon>Eubacteriales</taxon>
        <taxon>Clostridiaceae</taxon>
        <taxon>Hathewaya</taxon>
    </lineage>
</organism>
<accession>A0A1M6JRD8</accession>
<dbReference type="EMBL" id="FRAD01000003">
    <property type="protein sequence ID" value="SHJ49244.1"/>
    <property type="molecule type" value="Genomic_DNA"/>
</dbReference>
<dbReference type="Proteomes" id="UP000183952">
    <property type="component" value="Unassembled WGS sequence"/>
</dbReference>
<protein>
    <submittedName>
        <fullName evidence="2">Uncharacterized protein</fullName>
    </submittedName>
</protein>
<evidence type="ECO:0000313" key="2">
    <source>
        <dbReference type="EMBL" id="SHJ49244.1"/>
    </source>
</evidence>
<dbReference type="RefSeq" id="WP_072901488.1">
    <property type="nucleotide sequence ID" value="NZ_FRAD01000003.1"/>
</dbReference>
<reference evidence="2 3" key="1">
    <citation type="submission" date="2016-11" db="EMBL/GenBank/DDBJ databases">
        <authorList>
            <person name="Jaros S."/>
            <person name="Januszkiewicz K."/>
            <person name="Wedrychowicz H."/>
        </authorList>
    </citation>
    <scope>NUCLEOTIDE SEQUENCE [LARGE SCALE GENOMIC DNA]</scope>
    <source>
        <strain evidence="2 3">DSM 3090</strain>
    </source>
</reference>
<proteinExistence type="predicted"/>
<evidence type="ECO:0000256" key="1">
    <source>
        <dbReference type="SAM" id="MobiDB-lite"/>
    </source>
</evidence>
<gene>
    <name evidence="2" type="ORF">SAMN02745248_00294</name>
</gene>